<name>A0A813R1B1_9BILA</name>
<dbReference type="Pfam" id="PF03067">
    <property type="entry name" value="LPMO_10"/>
    <property type="match status" value="1"/>
</dbReference>
<dbReference type="InterPro" id="IPR004302">
    <property type="entry name" value="Cellulose/chitin-bd_N"/>
</dbReference>
<gene>
    <name evidence="3" type="ORF">OXX778_LOCUS5099</name>
</gene>
<keyword evidence="4" id="KW-1185">Reference proteome</keyword>
<accession>A0A813R1B1</accession>
<dbReference type="Proteomes" id="UP000663879">
    <property type="component" value="Unassembled WGS sequence"/>
</dbReference>
<evidence type="ECO:0000256" key="1">
    <source>
        <dbReference type="SAM" id="SignalP"/>
    </source>
</evidence>
<feature type="chain" id="PRO_5032670012" description="Chitin-binding type-4 domain-containing protein" evidence="1">
    <location>
        <begin position="22"/>
        <end position="420"/>
    </location>
</feature>
<sequence>MLFLTTLIVILLNIDFSVQHAYLYEPPSRASAWLNDTDFAACCKNYDYNQMYCGGSSHLWSVTGGRCGICGDPYDQPEPRTYEKGGEKYLGKIVRTYSKGAEIPVIVQVTANHLGFFEFKICKVDGWESDATQSCLNKTVLTVRESNSVKYPVRADLQTAHLTVLLPPNLVCRHCVLQWRYVTGNSWGFDPETNTSCLGCGPVQENFLGCADISIKGDGNEPDETTTKIVPTIPSTTKKIETTTIEYTDPIITTEIINESTDEKTTTIEINSETTTHVQITTTNPVSETTPTVPITTTENLETSPIVTEAVSSTTSPIDVTTSDNLDFFPIVTETFENYDNEKIISTTTSQPTKTPGQCTVKYEFGTKINIERIVTIYCNRMCNLRCKVILAEFEKSIRRLVNLDIVACIETCPALCDCP</sequence>
<dbReference type="EMBL" id="CAJNOC010000539">
    <property type="protein sequence ID" value="CAF0773920.1"/>
    <property type="molecule type" value="Genomic_DNA"/>
</dbReference>
<feature type="domain" description="Chitin-binding type-4" evidence="2">
    <location>
        <begin position="20"/>
        <end position="213"/>
    </location>
</feature>
<dbReference type="OrthoDB" id="64893at2759"/>
<dbReference type="AlphaFoldDB" id="A0A813R1B1"/>
<comment type="caution">
    <text evidence="3">The sequence shown here is derived from an EMBL/GenBank/DDBJ whole genome shotgun (WGS) entry which is preliminary data.</text>
</comment>
<evidence type="ECO:0000313" key="4">
    <source>
        <dbReference type="Proteomes" id="UP000663879"/>
    </source>
</evidence>
<feature type="signal peptide" evidence="1">
    <location>
        <begin position="1"/>
        <end position="21"/>
    </location>
</feature>
<proteinExistence type="predicted"/>
<organism evidence="3 4">
    <name type="scientific">Brachionus calyciflorus</name>
    <dbReference type="NCBI Taxonomy" id="104777"/>
    <lineage>
        <taxon>Eukaryota</taxon>
        <taxon>Metazoa</taxon>
        <taxon>Spiralia</taxon>
        <taxon>Gnathifera</taxon>
        <taxon>Rotifera</taxon>
        <taxon>Eurotatoria</taxon>
        <taxon>Monogononta</taxon>
        <taxon>Pseudotrocha</taxon>
        <taxon>Ploima</taxon>
        <taxon>Brachionidae</taxon>
        <taxon>Brachionus</taxon>
    </lineage>
</organism>
<keyword evidence="1" id="KW-0732">Signal</keyword>
<evidence type="ECO:0000259" key="2">
    <source>
        <dbReference type="Pfam" id="PF03067"/>
    </source>
</evidence>
<evidence type="ECO:0000313" key="3">
    <source>
        <dbReference type="EMBL" id="CAF0773920.1"/>
    </source>
</evidence>
<protein>
    <recommendedName>
        <fullName evidence="2">Chitin-binding type-4 domain-containing protein</fullName>
    </recommendedName>
</protein>
<reference evidence="3" key="1">
    <citation type="submission" date="2021-02" db="EMBL/GenBank/DDBJ databases">
        <authorList>
            <person name="Nowell W R."/>
        </authorList>
    </citation>
    <scope>NUCLEOTIDE SEQUENCE</scope>
    <source>
        <strain evidence="3">Ploen Becks lab</strain>
    </source>
</reference>